<dbReference type="InterPro" id="IPR050126">
    <property type="entry name" value="Ap4A_hydrolase"/>
</dbReference>
<dbReference type="GO" id="GO:0110154">
    <property type="term" value="P:RNA decapping"/>
    <property type="evidence" value="ECO:0007669"/>
    <property type="project" value="TreeGrafter"/>
</dbReference>
<dbReference type="SUPFAM" id="SSF56300">
    <property type="entry name" value="Metallo-dependent phosphatases"/>
    <property type="match status" value="1"/>
</dbReference>
<dbReference type="AlphaFoldDB" id="A0A918QG36"/>
<organism evidence="2 3">
    <name type="scientific">Echinicola pacifica</name>
    <dbReference type="NCBI Taxonomy" id="346377"/>
    <lineage>
        <taxon>Bacteria</taxon>
        <taxon>Pseudomonadati</taxon>
        <taxon>Bacteroidota</taxon>
        <taxon>Cytophagia</taxon>
        <taxon>Cytophagales</taxon>
        <taxon>Cyclobacteriaceae</taxon>
        <taxon>Echinicola</taxon>
    </lineage>
</organism>
<dbReference type="GO" id="GO:0016791">
    <property type="term" value="F:phosphatase activity"/>
    <property type="evidence" value="ECO:0007669"/>
    <property type="project" value="TreeGrafter"/>
</dbReference>
<name>A0A918QG36_9BACT</name>
<dbReference type="PROSITE" id="PS00125">
    <property type="entry name" value="SER_THR_PHOSPHATASE"/>
    <property type="match status" value="1"/>
</dbReference>
<reference evidence="2" key="2">
    <citation type="submission" date="2020-09" db="EMBL/GenBank/DDBJ databases">
        <authorList>
            <person name="Sun Q."/>
            <person name="Kim S."/>
        </authorList>
    </citation>
    <scope>NUCLEOTIDE SEQUENCE</scope>
    <source>
        <strain evidence="2">KCTC 12368</strain>
    </source>
</reference>
<protein>
    <recommendedName>
        <fullName evidence="1">Serine/threonine specific protein phosphatases domain-containing protein</fullName>
    </recommendedName>
</protein>
<dbReference type="InterPro" id="IPR029052">
    <property type="entry name" value="Metallo-depent_PP-like"/>
</dbReference>
<dbReference type="Pfam" id="PF00149">
    <property type="entry name" value="Metallophos"/>
    <property type="match status" value="1"/>
</dbReference>
<reference evidence="2" key="1">
    <citation type="journal article" date="2014" name="Int. J. Syst. Evol. Microbiol.">
        <title>Complete genome sequence of Corynebacterium casei LMG S-19264T (=DSM 44701T), isolated from a smear-ripened cheese.</title>
        <authorList>
            <consortium name="US DOE Joint Genome Institute (JGI-PGF)"/>
            <person name="Walter F."/>
            <person name="Albersmeier A."/>
            <person name="Kalinowski J."/>
            <person name="Ruckert C."/>
        </authorList>
    </citation>
    <scope>NUCLEOTIDE SEQUENCE</scope>
    <source>
        <strain evidence="2">KCTC 12368</strain>
    </source>
</reference>
<dbReference type="GO" id="GO:0008803">
    <property type="term" value="F:bis(5'-nucleosyl)-tetraphosphatase (symmetrical) activity"/>
    <property type="evidence" value="ECO:0007669"/>
    <property type="project" value="TreeGrafter"/>
</dbReference>
<dbReference type="RefSeq" id="WP_018475208.1">
    <property type="nucleotide sequence ID" value="NZ_BMWX01000013.1"/>
</dbReference>
<dbReference type="PANTHER" id="PTHR42850">
    <property type="entry name" value="METALLOPHOSPHOESTERASE"/>
    <property type="match status" value="1"/>
</dbReference>
<gene>
    <name evidence="2" type="ORF">GCM10007049_39380</name>
</gene>
<dbReference type="EMBL" id="BMWX01000013">
    <property type="protein sequence ID" value="GGZ42422.1"/>
    <property type="molecule type" value="Genomic_DNA"/>
</dbReference>
<dbReference type="InterPro" id="IPR004843">
    <property type="entry name" value="Calcineurin-like_PHP"/>
</dbReference>
<proteinExistence type="predicted"/>
<sequence>MQLFFIGDVHGCYHTFEALLEHWNPETEYLVQVGDLIDRGNFPVEVIRRVQEIQQKYPENASFIRGNHEQMLIDHLENGKIGGTWLFNGGQKTMDEFKKHDIDLDSLLPWLRNSPLKWENDHIFASHAGISKADCNVYDVHHPDGILWNRKKLKKIPKIQVIGHTPQADGKASFTTASQHWNVDTGAYRGFCLTGIKLRNNGDFLEEINIPTLEQDCTLR</sequence>
<evidence type="ECO:0000313" key="3">
    <source>
        <dbReference type="Proteomes" id="UP000619457"/>
    </source>
</evidence>
<dbReference type="CDD" id="cd00144">
    <property type="entry name" value="MPP_PPP_family"/>
    <property type="match status" value="1"/>
</dbReference>
<dbReference type="PANTHER" id="PTHR42850:SF4">
    <property type="entry name" value="ZINC-DEPENDENT ENDOPOLYPHOSPHATASE"/>
    <property type="match status" value="1"/>
</dbReference>
<evidence type="ECO:0000259" key="1">
    <source>
        <dbReference type="PROSITE" id="PS00125"/>
    </source>
</evidence>
<evidence type="ECO:0000313" key="2">
    <source>
        <dbReference type="EMBL" id="GGZ42422.1"/>
    </source>
</evidence>
<accession>A0A918QG36</accession>
<dbReference type="Proteomes" id="UP000619457">
    <property type="component" value="Unassembled WGS sequence"/>
</dbReference>
<feature type="domain" description="Serine/threonine specific protein phosphatases" evidence="1">
    <location>
        <begin position="64"/>
        <end position="69"/>
    </location>
</feature>
<comment type="caution">
    <text evidence="2">The sequence shown here is derived from an EMBL/GenBank/DDBJ whole genome shotgun (WGS) entry which is preliminary data.</text>
</comment>
<dbReference type="Gene3D" id="3.60.21.10">
    <property type="match status" value="1"/>
</dbReference>
<dbReference type="InterPro" id="IPR006186">
    <property type="entry name" value="Ser/Thr-sp_prot-phosphatase"/>
</dbReference>
<dbReference type="GO" id="GO:0005737">
    <property type="term" value="C:cytoplasm"/>
    <property type="evidence" value="ECO:0007669"/>
    <property type="project" value="TreeGrafter"/>
</dbReference>
<keyword evidence="3" id="KW-1185">Reference proteome</keyword>